<dbReference type="InterPro" id="IPR026961">
    <property type="entry name" value="PGG_dom"/>
</dbReference>
<keyword evidence="2" id="KW-0472">Membrane</keyword>
<dbReference type="GO" id="GO:0016020">
    <property type="term" value="C:membrane"/>
    <property type="evidence" value="ECO:0007669"/>
    <property type="project" value="TreeGrafter"/>
</dbReference>
<feature type="transmembrane region" description="Helical" evidence="2">
    <location>
        <begin position="412"/>
        <end position="431"/>
    </location>
</feature>
<accession>A0A834LGA6</accession>
<evidence type="ECO:0000313" key="4">
    <source>
        <dbReference type="EMBL" id="KAF7138511.1"/>
    </source>
</evidence>
<dbReference type="InterPro" id="IPR002110">
    <property type="entry name" value="Ankyrin_rpt"/>
</dbReference>
<evidence type="ECO:0000256" key="2">
    <source>
        <dbReference type="SAM" id="Phobius"/>
    </source>
</evidence>
<dbReference type="EMBL" id="WJXA01000007">
    <property type="protein sequence ID" value="KAF7138511.1"/>
    <property type="molecule type" value="Genomic_DNA"/>
</dbReference>
<dbReference type="InterPro" id="IPR036770">
    <property type="entry name" value="Ankyrin_rpt-contain_sf"/>
</dbReference>
<gene>
    <name evidence="4" type="ORF">RHSIM_Rhsim07G0100000</name>
</gene>
<keyword evidence="5" id="KW-1185">Reference proteome</keyword>
<evidence type="ECO:0000259" key="3">
    <source>
        <dbReference type="Pfam" id="PF13962"/>
    </source>
</evidence>
<reference evidence="4" key="1">
    <citation type="submission" date="2019-11" db="EMBL/GenBank/DDBJ databases">
        <authorList>
            <person name="Liu Y."/>
            <person name="Hou J."/>
            <person name="Li T.-Q."/>
            <person name="Guan C.-H."/>
            <person name="Wu X."/>
            <person name="Wu H.-Z."/>
            <person name="Ling F."/>
            <person name="Zhang R."/>
            <person name="Shi X.-G."/>
            <person name="Ren J.-P."/>
            <person name="Chen E.-F."/>
            <person name="Sun J.-M."/>
        </authorList>
    </citation>
    <scope>NUCLEOTIDE SEQUENCE</scope>
    <source>
        <strain evidence="4">Adult_tree_wgs_1</strain>
        <tissue evidence="4">Leaves</tissue>
    </source>
</reference>
<dbReference type="PROSITE" id="PS50297">
    <property type="entry name" value="ANK_REP_REGION"/>
    <property type="match status" value="1"/>
</dbReference>
<proteinExistence type="predicted"/>
<dbReference type="Pfam" id="PF13962">
    <property type="entry name" value="PGG"/>
    <property type="match status" value="1"/>
</dbReference>
<feature type="transmembrane region" description="Helical" evidence="2">
    <location>
        <begin position="451"/>
        <end position="481"/>
    </location>
</feature>
<keyword evidence="2" id="KW-0812">Transmembrane</keyword>
<evidence type="ECO:0000256" key="1">
    <source>
        <dbReference type="PROSITE-ProRule" id="PRU00023"/>
    </source>
</evidence>
<dbReference type="AlphaFoldDB" id="A0A834LGA6"/>
<dbReference type="SMART" id="SM00248">
    <property type="entry name" value="ANK"/>
    <property type="match status" value="6"/>
</dbReference>
<dbReference type="Proteomes" id="UP000626092">
    <property type="component" value="Unassembled WGS sequence"/>
</dbReference>
<name>A0A834LGA6_RHOSS</name>
<keyword evidence="1" id="KW-0040">ANK repeat</keyword>
<dbReference type="Gene3D" id="1.25.40.20">
    <property type="entry name" value="Ankyrin repeat-containing domain"/>
    <property type="match status" value="2"/>
</dbReference>
<feature type="repeat" description="ANK" evidence="1">
    <location>
        <begin position="127"/>
        <end position="153"/>
    </location>
</feature>
<dbReference type="Pfam" id="PF12796">
    <property type="entry name" value="Ank_2"/>
    <property type="match status" value="1"/>
</dbReference>
<comment type="caution">
    <text evidence="4">The sequence shown here is derived from an EMBL/GenBank/DDBJ whole genome shotgun (WGS) entry which is preliminary data.</text>
</comment>
<feature type="transmembrane region" description="Helical" evidence="2">
    <location>
        <begin position="493"/>
        <end position="518"/>
    </location>
</feature>
<feature type="domain" description="PGG" evidence="3">
    <location>
        <begin position="406"/>
        <end position="518"/>
    </location>
</feature>
<sequence length="571" mass="63534">MCLYLCSLPVGNKAPEAVEMDFSYYLPLYKAIITEDWETAKTFFDRDRNALTANITVQLNTPLHVAATGSSLNFIEKLVELMTPEELAQPNVGGYTAFHRVAGVGDVEIAKLLFKKNPDLPNIWNQDGRLPLHHAAFLGHKHMVQYLFEITAEDIEPKPFEGQSGNVLLSELIISGLYDVALLVLQRHPNLAVSDPSPLNEIAQKPSAFLSGVRLWKVADVLAPQIKHIRKTKLMHHQTLELVRFFCREIAKLHTDTALSILVTPFLTAARFGIHEVVEEILVAFPDVILYTGEEGHTATHLAVINRHENIYNLTYQMRYDCRQFLSIITDHSGNSVLHLAGELAPKHRLNLVSGAALQMQRELQWFKEVEKFVPPPHKEMKNKEGKTPAMVFTEAHSELVKEGEQWLKDSAESCTVAAALIATVVFAAAITVPGDYGDNGMPNFANDPFFIVFAISDAFSLFSSLSSLMMFLSILTARYAESDFFNALPKRLVIGLVTLFISITSLMIAFSATLYLVFGQKKAWVLIPVGAMACLPVTLFVSLQFPLLVDMIKSTFGTGIFGKQGERMLG</sequence>
<dbReference type="PANTHER" id="PTHR24177:SF482">
    <property type="entry name" value="PGG DOMAIN-CONTAINING PROTEIN"/>
    <property type="match status" value="1"/>
</dbReference>
<dbReference type="OrthoDB" id="1925304at2759"/>
<dbReference type="PROSITE" id="PS50088">
    <property type="entry name" value="ANK_REPEAT"/>
    <property type="match status" value="1"/>
</dbReference>
<feature type="transmembrane region" description="Helical" evidence="2">
    <location>
        <begin position="524"/>
        <end position="544"/>
    </location>
</feature>
<keyword evidence="2" id="KW-1133">Transmembrane helix</keyword>
<dbReference type="SUPFAM" id="SSF48403">
    <property type="entry name" value="Ankyrin repeat"/>
    <property type="match status" value="1"/>
</dbReference>
<protein>
    <recommendedName>
        <fullName evidence="3">PGG domain-containing protein</fullName>
    </recommendedName>
</protein>
<dbReference type="PANTHER" id="PTHR24177">
    <property type="entry name" value="CASKIN"/>
    <property type="match status" value="1"/>
</dbReference>
<organism evidence="4 5">
    <name type="scientific">Rhododendron simsii</name>
    <name type="common">Sims's rhododendron</name>
    <dbReference type="NCBI Taxonomy" id="118357"/>
    <lineage>
        <taxon>Eukaryota</taxon>
        <taxon>Viridiplantae</taxon>
        <taxon>Streptophyta</taxon>
        <taxon>Embryophyta</taxon>
        <taxon>Tracheophyta</taxon>
        <taxon>Spermatophyta</taxon>
        <taxon>Magnoliopsida</taxon>
        <taxon>eudicotyledons</taxon>
        <taxon>Gunneridae</taxon>
        <taxon>Pentapetalae</taxon>
        <taxon>asterids</taxon>
        <taxon>Ericales</taxon>
        <taxon>Ericaceae</taxon>
        <taxon>Ericoideae</taxon>
        <taxon>Rhodoreae</taxon>
        <taxon>Rhododendron</taxon>
    </lineage>
</organism>
<evidence type="ECO:0000313" key="5">
    <source>
        <dbReference type="Proteomes" id="UP000626092"/>
    </source>
</evidence>